<dbReference type="InterPro" id="IPR027267">
    <property type="entry name" value="AH/BAR_dom_sf"/>
</dbReference>
<keyword evidence="3" id="KW-1185">Reference proteome</keyword>
<dbReference type="PANTHER" id="PTHR12141:SF1">
    <property type="entry name" value="PRKCA-BINDING PROTEIN"/>
    <property type="match status" value="1"/>
</dbReference>
<sequence length="160" mass="17993">MIQSSNGQVIINYNKLHADPQQGKTLDIVLKKVKHRLVENMSTATADALGLSRAILCNDTLVKKLEELEQTESMYRGLVEHAKRVLKAFFDILQVYKASVTSFGDRDLSLKTATFFRNDLSRFSFSNGNYLPLLCTDEVVSHPVKGCMNNMYAFIEPNAS</sequence>
<accession>A0ABN7P8P7</accession>
<comment type="caution">
    <text evidence="2">The sequence shown here is derived from an EMBL/GenBank/DDBJ whole genome shotgun (WGS) entry which is preliminary data.</text>
</comment>
<dbReference type="InterPro" id="IPR030798">
    <property type="entry name" value="Arfaptin_fam"/>
</dbReference>
<feature type="domain" description="AH" evidence="1">
    <location>
        <begin position="29"/>
        <end position="103"/>
    </location>
</feature>
<proteinExistence type="predicted"/>
<dbReference type="EMBL" id="CAJPIN010020791">
    <property type="protein sequence ID" value="CAG2062524.1"/>
    <property type="molecule type" value="Genomic_DNA"/>
</dbReference>
<evidence type="ECO:0000313" key="3">
    <source>
        <dbReference type="Proteomes" id="UP001153148"/>
    </source>
</evidence>
<protein>
    <recommendedName>
        <fullName evidence="1">AH domain-containing protein</fullName>
    </recommendedName>
</protein>
<dbReference type="Proteomes" id="UP001153148">
    <property type="component" value="Unassembled WGS sequence"/>
</dbReference>
<dbReference type="Pfam" id="PF06456">
    <property type="entry name" value="Arfaptin"/>
    <property type="match status" value="1"/>
</dbReference>
<dbReference type="SUPFAM" id="SSF103657">
    <property type="entry name" value="BAR/IMD domain-like"/>
    <property type="match status" value="1"/>
</dbReference>
<organism evidence="2 3">
    <name type="scientific">Timema podura</name>
    <name type="common">Walking stick</name>
    <dbReference type="NCBI Taxonomy" id="61482"/>
    <lineage>
        <taxon>Eukaryota</taxon>
        <taxon>Metazoa</taxon>
        <taxon>Ecdysozoa</taxon>
        <taxon>Arthropoda</taxon>
        <taxon>Hexapoda</taxon>
        <taxon>Insecta</taxon>
        <taxon>Pterygota</taxon>
        <taxon>Neoptera</taxon>
        <taxon>Polyneoptera</taxon>
        <taxon>Phasmatodea</taxon>
        <taxon>Timematodea</taxon>
        <taxon>Timematoidea</taxon>
        <taxon>Timematidae</taxon>
        <taxon>Timema</taxon>
    </lineage>
</organism>
<gene>
    <name evidence="2" type="ORF">TPAB3V08_LOCUS9475</name>
</gene>
<evidence type="ECO:0000259" key="1">
    <source>
        <dbReference type="Pfam" id="PF06456"/>
    </source>
</evidence>
<evidence type="ECO:0000313" key="2">
    <source>
        <dbReference type="EMBL" id="CAG2062524.1"/>
    </source>
</evidence>
<dbReference type="InterPro" id="IPR010504">
    <property type="entry name" value="AH_dom"/>
</dbReference>
<dbReference type="PANTHER" id="PTHR12141">
    <property type="entry name" value="ARFAPTIN-RELATED"/>
    <property type="match status" value="1"/>
</dbReference>
<reference evidence="2" key="1">
    <citation type="submission" date="2021-03" db="EMBL/GenBank/DDBJ databases">
        <authorList>
            <person name="Tran Van P."/>
        </authorList>
    </citation>
    <scope>NUCLEOTIDE SEQUENCE</scope>
</reference>
<name>A0ABN7P8P7_TIMPD</name>